<reference evidence="1 2" key="1">
    <citation type="submission" date="2022-04" db="EMBL/GenBank/DDBJ databases">
        <title>Gracilibacillus sp. isolated from saltern.</title>
        <authorList>
            <person name="Won M."/>
            <person name="Lee C.-M."/>
            <person name="Woen H.-Y."/>
            <person name="Kwon S.-W."/>
        </authorList>
    </citation>
    <scope>NUCLEOTIDE SEQUENCE [LARGE SCALE GENOMIC DNA]</scope>
    <source>
        <strain evidence="1 2">SSWR10-1</strain>
    </source>
</reference>
<accession>A0ABY4EVS7</accession>
<organism evidence="1 2">
    <name type="scientific">Gracilibacillus caseinilyticus</name>
    <dbReference type="NCBI Taxonomy" id="2932256"/>
    <lineage>
        <taxon>Bacteria</taxon>
        <taxon>Bacillati</taxon>
        <taxon>Bacillota</taxon>
        <taxon>Bacilli</taxon>
        <taxon>Bacillales</taxon>
        <taxon>Bacillaceae</taxon>
        <taxon>Gracilibacillus</taxon>
    </lineage>
</organism>
<name>A0ABY4EVS7_9BACI</name>
<sequence length="71" mass="8077">MRDIDIGTYGASVVFDKNKESEAILNKYKLVFHDIDTIIKASQHKRELTTVEENIQEIVNRALKLGEKGVC</sequence>
<dbReference type="RefSeq" id="WP_244717214.1">
    <property type="nucleotide sequence ID" value="NZ_CP095072.1"/>
</dbReference>
<evidence type="ECO:0000313" key="1">
    <source>
        <dbReference type="EMBL" id="UOQ47759.1"/>
    </source>
</evidence>
<proteinExistence type="predicted"/>
<dbReference type="EMBL" id="CP095072">
    <property type="protein sequence ID" value="UOQ47759.1"/>
    <property type="molecule type" value="Genomic_DNA"/>
</dbReference>
<keyword evidence="2" id="KW-1185">Reference proteome</keyword>
<evidence type="ECO:0000313" key="2">
    <source>
        <dbReference type="Proteomes" id="UP000831782"/>
    </source>
</evidence>
<dbReference type="Proteomes" id="UP000831782">
    <property type="component" value="Chromosome"/>
</dbReference>
<gene>
    <name evidence="1" type="ORF">MUN88_17145</name>
</gene>
<protein>
    <submittedName>
        <fullName evidence="1">Uncharacterized protein</fullName>
    </submittedName>
</protein>